<evidence type="ECO:0000256" key="5">
    <source>
        <dbReference type="ARBA" id="ARBA00023002"/>
    </source>
</evidence>
<dbReference type="InterPro" id="IPR001155">
    <property type="entry name" value="OxRdtase_FMN_N"/>
</dbReference>
<dbReference type="AlphaFoldDB" id="A0A437GUM5"/>
<evidence type="ECO:0000313" key="7">
    <source>
        <dbReference type="EMBL" id="RVQ65260.1"/>
    </source>
</evidence>
<dbReference type="InterPro" id="IPR013785">
    <property type="entry name" value="Aldolase_TIM"/>
</dbReference>
<keyword evidence="3" id="KW-0288">FMN</keyword>
<dbReference type="GO" id="GO:0003959">
    <property type="term" value="F:NADPH dehydrogenase activity"/>
    <property type="evidence" value="ECO:0007669"/>
    <property type="project" value="InterPro"/>
</dbReference>
<dbReference type="EMBL" id="RXOL01000008">
    <property type="protein sequence ID" value="RVQ65260.1"/>
    <property type="molecule type" value="Genomic_DNA"/>
</dbReference>
<dbReference type="SUPFAM" id="SSF51395">
    <property type="entry name" value="FMN-linked oxidoreductases"/>
    <property type="match status" value="1"/>
</dbReference>
<dbReference type="PANTHER" id="PTHR43303">
    <property type="entry name" value="NADPH DEHYDROGENASE C23G7.10C-RELATED"/>
    <property type="match status" value="1"/>
</dbReference>
<accession>A0A437GUM5</accession>
<dbReference type="Gene3D" id="3.20.20.70">
    <property type="entry name" value="Aldolase class I"/>
    <property type="match status" value="1"/>
</dbReference>
<evidence type="ECO:0000259" key="6">
    <source>
        <dbReference type="Pfam" id="PF00724"/>
    </source>
</evidence>
<gene>
    <name evidence="7" type="ORF">EKN06_13545</name>
</gene>
<dbReference type="RefSeq" id="WP_127613461.1">
    <property type="nucleotide sequence ID" value="NZ_RXOL01000008.1"/>
</dbReference>
<dbReference type="Proteomes" id="UP000283003">
    <property type="component" value="Unassembled WGS sequence"/>
</dbReference>
<evidence type="ECO:0000256" key="1">
    <source>
        <dbReference type="ARBA" id="ARBA00001917"/>
    </source>
</evidence>
<keyword evidence="2" id="KW-0285">Flavoprotein</keyword>
<keyword evidence="5" id="KW-0560">Oxidoreductase</keyword>
<dbReference type="OrthoDB" id="9804454at2"/>
<evidence type="ECO:0000256" key="4">
    <source>
        <dbReference type="ARBA" id="ARBA00022857"/>
    </source>
</evidence>
<comment type="cofactor">
    <cofactor evidence="1">
        <name>FMN</name>
        <dbReference type="ChEBI" id="CHEBI:58210"/>
    </cofactor>
</comment>
<organism evidence="7 8">
    <name type="scientific">Croceicoccus ponticola</name>
    <dbReference type="NCBI Taxonomy" id="2217664"/>
    <lineage>
        <taxon>Bacteria</taxon>
        <taxon>Pseudomonadati</taxon>
        <taxon>Pseudomonadota</taxon>
        <taxon>Alphaproteobacteria</taxon>
        <taxon>Sphingomonadales</taxon>
        <taxon>Erythrobacteraceae</taxon>
        <taxon>Croceicoccus</taxon>
    </lineage>
</organism>
<comment type="caution">
    <text evidence="7">The sequence shown here is derived from an EMBL/GenBank/DDBJ whole genome shotgun (WGS) entry which is preliminary data.</text>
</comment>
<sequence length="382" mass="41981">MTDLTTGRNLAELLEPLHRPFACKSLRTNNRFCMAPMSRYFAPNGVLKEDGAEYYRRRAAKGIGTIITEGTGVAIDHSVAAGTVPIFDGEDALAGWQRAIDAVHDEGGAFVPQLWHVGGCSDFNYPDDPHAPLVSPSGLAGPDVPGGREMSDEDIADTAAAFAKSAAHAKRMGCDAIELHGAHGYIFDQFFWDATNRRSDRYGGADIADRTAFAAEVVARCREAVGEDFAIIFRMSQWKTYDYEAKLANDPVELERWLAPLVDAGVDIFHASQRRFWEPEFAGDPRNLAGWVKAVTGLPVITVGSIGMDRDLMEDFVEGISSPLLNRLDELVAMFERGEFDLVALGRVLLADPDWLEKVEAGRIADLTPYDRSTAMQHYEHG</sequence>
<evidence type="ECO:0000313" key="8">
    <source>
        <dbReference type="Proteomes" id="UP000283003"/>
    </source>
</evidence>
<name>A0A437GUM5_9SPHN</name>
<dbReference type="GO" id="GO:0050661">
    <property type="term" value="F:NADP binding"/>
    <property type="evidence" value="ECO:0007669"/>
    <property type="project" value="InterPro"/>
</dbReference>
<dbReference type="PANTHER" id="PTHR43303:SF4">
    <property type="entry name" value="NADPH DEHYDROGENASE C23G7.10C-RELATED"/>
    <property type="match status" value="1"/>
</dbReference>
<evidence type="ECO:0000256" key="2">
    <source>
        <dbReference type="ARBA" id="ARBA00022630"/>
    </source>
</evidence>
<dbReference type="GO" id="GO:0010181">
    <property type="term" value="F:FMN binding"/>
    <property type="evidence" value="ECO:0007669"/>
    <property type="project" value="InterPro"/>
</dbReference>
<evidence type="ECO:0000256" key="3">
    <source>
        <dbReference type="ARBA" id="ARBA00022643"/>
    </source>
</evidence>
<reference evidence="7 8" key="1">
    <citation type="submission" date="2018-12" db="EMBL/GenBank/DDBJ databases">
        <title>Croceicoccus ponticola sp. nov., a lipolytic bacterium isolated from seawater.</title>
        <authorList>
            <person name="Yoon J.-H."/>
        </authorList>
    </citation>
    <scope>NUCLEOTIDE SEQUENCE [LARGE SCALE GENOMIC DNA]</scope>
    <source>
        <strain evidence="7 8">GM-16</strain>
    </source>
</reference>
<proteinExistence type="predicted"/>
<dbReference type="InterPro" id="IPR044152">
    <property type="entry name" value="YqjM-like"/>
</dbReference>
<dbReference type="Pfam" id="PF00724">
    <property type="entry name" value="Oxidored_FMN"/>
    <property type="match status" value="1"/>
</dbReference>
<protein>
    <submittedName>
        <fullName evidence="7">NADH:flavin oxidoreductase</fullName>
    </submittedName>
</protein>
<feature type="domain" description="NADH:flavin oxidoreductase/NADH oxidase N-terminal" evidence="6">
    <location>
        <begin position="17"/>
        <end position="311"/>
    </location>
</feature>
<keyword evidence="8" id="KW-1185">Reference proteome</keyword>
<keyword evidence="4" id="KW-0521">NADP</keyword>
<dbReference type="CDD" id="cd04747">
    <property type="entry name" value="OYE_like_5_FMN"/>
    <property type="match status" value="1"/>
</dbReference>